<feature type="compositionally biased region" description="Polar residues" evidence="1">
    <location>
        <begin position="24"/>
        <end position="33"/>
    </location>
</feature>
<feature type="compositionally biased region" description="Basic and acidic residues" evidence="1">
    <location>
        <begin position="88"/>
        <end position="105"/>
    </location>
</feature>
<protein>
    <submittedName>
        <fullName evidence="2">Uncharacterized protein</fullName>
    </submittedName>
</protein>
<dbReference type="EMBL" id="MU006223">
    <property type="protein sequence ID" value="KAF2828240.1"/>
    <property type="molecule type" value="Genomic_DNA"/>
</dbReference>
<feature type="compositionally biased region" description="Polar residues" evidence="1">
    <location>
        <begin position="1148"/>
        <end position="1157"/>
    </location>
</feature>
<evidence type="ECO:0000313" key="3">
    <source>
        <dbReference type="Proteomes" id="UP000799424"/>
    </source>
</evidence>
<evidence type="ECO:0000256" key="1">
    <source>
        <dbReference type="SAM" id="MobiDB-lite"/>
    </source>
</evidence>
<sequence length="1224" mass="138511">MASTKASARLASNKHTMPALPTAANVNTATQNDVDMGDRENVDNSVATSNNSKRKRAANPTKTKKGKKSDRSKTDTAGVDDEAASESTPKEKHKSKDAGKGKQNDSEDESDKPKKAPPPDNVIRVMIDGVKNVVDWTSTTVDADYCEIIKMFDHDGCTGAQVEEFWFNKGHGNTNKKSKAREKNVYKHYSTYGRKFYAERGIQFVGLNARKLFLGREKKADAAAKKAAEKAAIQANKPQQRKAAATKPKGAATTKVKDAATAAAKNRKTGTKPGTLNRAKHTEPTQFDAPSAPKARAEPDKVINYGDLDELEDSPGSAREGGLYEPGDLRVSSQEAMEVQEGDAPVSSHGEMEVQEDQAKSREAYKPSEAPINSQAARYLQDVEMDSDEESSSEEEEEDGSEQDSDSDSDSDFNSNNNDHDDEAPRAEDADLIPLHVLRKLEPKEPIITAEDLHLQNLFRLTVPEEGSEDHIAWKPQSHHSFSNRAPSNKDIARVHANRNAINVLLFARTPGDAPLWGPSHSVLDRQVAAEYAPRLRKELEGTADLARVEYDHDAVDTETVSRYVACISPTVRAEGLPTHDIVEVAVDGEREMQCTAIQWSPKKLVAMYRFAWYMGTRDICDMVMDRLHQDFHRGAVRVAELDPAFLNELLVEEDERGLDFFTDLLVVSKQAGWNALERYGLEKWDERVKEILKNKLESGVEPVVASQWWMNSDASTNKDGVCHRFHHHDDIFDLCYRDQGPEVEAAPLPKTDRDAWYWKRQVDHHASQLEAKQFAKQRQDALAFEKAKTMQTQRMQMRLDSTYSPTFERELTAEIKACQTAAAQRLATRMREDEARTRDFWSRSAAREQEMQALEDAEDDMPYLSFQPPSFRPTPLIRHPTTSPLLNELPYSEWPTPTPFVKPSFCNPYYAEIPNSYHKNTVRRVKMYFLAKKYRAFQVHYGYKETAEVDGEPPKGCGDENKVNRLIEKAGGIKGPNKEKVRQGRVEKKKKTTLTFNTTSDPTSCDYNTDAHRRRRPPKHARNDDTPLFIDWRSSFLHEHGLFLAALEEDLPLPSLTLPTTITPEAPYEDPSFEEMASLFEPKMREQLLRQFNKTMVRIELDMEEQFAFKNRSQAFIDKRKDKPPRPAGGTAPRKSFRDEALDSLERSTQAEQHSQPIPAEEQDTVNTIEIEMVCPERRALREEDYESDPDPVWSLVLPECHKKHETLPAATRTALYDRMKNY</sequence>
<dbReference type="AlphaFoldDB" id="A0A6A7A4K4"/>
<feature type="compositionally biased region" description="Acidic residues" evidence="1">
    <location>
        <begin position="383"/>
        <end position="411"/>
    </location>
</feature>
<keyword evidence="3" id="KW-1185">Reference proteome</keyword>
<feature type="region of interest" description="Disordered" evidence="1">
    <location>
        <begin position="1116"/>
        <end position="1166"/>
    </location>
</feature>
<feature type="region of interest" description="Disordered" evidence="1">
    <location>
        <begin position="998"/>
        <end position="1024"/>
    </location>
</feature>
<reference evidence="2" key="1">
    <citation type="journal article" date="2020" name="Stud. Mycol.">
        <title>101 Dothideomycetes genomes: a test case for predicting lifestyles and emergence of pathogens.</title>
        <authorList>
            <person name="Haridas S."/>
            <person name="Albert R."/>
            <person name="Binder M."/>
            <person name="Bloem J."/>
            <person name="Labutti K."/>
            <person name="Salamov A."/>
            <person name="Andreopoulos B."/>
            <person name="Baker S."/>
            <person name="Barry K."/>
            <person name="Bills G."/>
            <person name="Bluhm B."/>
            <person name="Cannon C."/>
            <person name="Castanera R."/>
            <person name="Culley D."/>
            <person name="Daum C."/>
            <person name="Ezra D."/>
            <person name="Gonzalez J."/>
            <person name="Henrissat B."/>
            <person name="Kuo A."/>
            <person name="Liang C."/>
            <person name="Lipzen A."/>
            <person name="Lutzoni F."/>
            <person name="Magnuson J."/>
            <person name="Mondo S."/>
            <person name="Nolan M."/>
            <person name="Ohm R."/>
            <person name="Pangilinan J."/>
            <person name="Park H.-J."/>
            <person name="Ramirez L."/>
            <person name="Alfaro M."/>
            <person name="Sun H."/>
            <person name="Tritt A."/>
            <person name="Yoshinaga Y."/>
            <person name="Zwiers L.-H."/>
            <person name="Turgeon B."/>
            <person name="Goodwin S."/>
            <person name="Spatafora J."/>
            <person name="Crous P."/>
            <person name="Grigoriev I."/>
        </authorList>
    </citation>
    <scope>NUCLEOTIDE SEQUENCE</scope>
    <source>
        <strain evidence="2">CBS 113818</strain>
    </source>
</reference>
<proteinExistence type="predicted"/>
<dbReference type="Proteomes" id="UP000799424">
    <property type="component" value="Unassembled WGS sequence"/>
</dbReference>
<feature type="region of interest" description="Disordered" evidence="1">
    <location>
        <begin position="1"/>
        <end position="123"/>
    </location>
</feature>
<gene>
    <name evidence="2" type="ORF">CC86DRAFT_381179</name>
</gene>
<evidence type="ECO:0000313" key="2">
    <source>
        <dbReference type="EMBL" id="KAF2828240.1"/>
    </source>
</evidence>
<feature type="compositionally biased region" description="Basic residues" evidence="1">
    <location>
        <begin position="52"/>
        <end position="68"/>
    </location>
</feature>
<feature type="compositionally biased region" description="Low complexity" evidence="1">
    <location>
        <begin position="231"/>
        <end position="264"/>
    </location>
</feature>
<accession>A0A6A7A4K4</accession>
<organism evidence="2 3">
    <name type="scientific">Ophiobolus disseminans</name>
    <dbReference type="NCBI Taxonomy" id="1469910"/>
    <lineage>
        <taxon>Eukaryota</taxon>
        <taxon>Fungi</taxon>
        <taxon>Dikarya</taxon>
        <taxon>Ascomycota</taxon>
        <taxon>Pezizomycotina</taxon>
        <taxon>Dothideomycetes</taxon>
        <taxon>Pleosporomycetidae</taxon>
        <taxon>Pleosporales</taxon>
        <taxon>Pleosporineae</taxon>
        <taxon>Phaeosphaeriaceae</taxon>
        <taxon>Ophiobolus</taxon>
    </lineage>
</organism>
<feature type="compositionally biased region" description="Basic and acidic residues" evidence="1">
    <location>
        <begin position="1137"/>
        <end position="1147"/>
    </location>
</feature>
<feature type="region of interest" description="Disordered" evidence="1">
    <location>
        <begin position="231"/>
        <end position="430"/>
    </location>
</feature>
<name>A0A6A7A4K4_9PLEO</name>
<feature type="compositionally biased region" description="Basic and acidic residues" evidence="1">
    <location>
        <begin position="357"/>
        <end position="366"/>
    </location>
</feature>
<dbReference type="OrthoDB" id="3789383at2759"/>